<dbReference type="InterPro" id="IPR000182">
    <property type="entry name" value="GNAT_dom"/>
</dbReference>
<reference evidence="3" key="1">
    <citation type="journal article" date="2014" name="Int. J. Syst. Evol. Microbiol.">
        <title>Complete genome sequence of Corynebacterium casei LMG S-19264T (=DSM 44701T), isolated from a smear-ripened cheese.</title>
        <authorList>
            <consortium name="US DOE Joint Genome Institute (JGI-PGF)"/>
            <person name="Walter F."/>
            <person name="Albersmeier A."/>
            <person name="Kalinowski J."/>
            <person name="Ruckert C."/>
        </authorList>
    </citation>
    <scope>NUCLEOTIDE SEQUENCE</scope>
    <source>
        <strain evidence="3">CGMCC 1.12777</strain>
    </source>
</reference>
<dbReference type="PANTHER" id="PTHR31438">
    <property type="entry name" value="LYSINE N-ACYLTRANSFERASE C17G9.06C-RELATED"/>
    <property type="match status" value="1"/>
</dbReference>
<comment type="caution">
    <text evidence="3">The sequence shown here is derived from an EMBL/GenBank/DDBJ whole genome shotgun (WGS) entry which is preliminary data.</text>
</comment>
<evidence type="ECO:0000313" key="4">
    <source>
        <dbReference type="Proteomes" id="UP000656813"/>
    </source>
</evidence>
<name>A0A8J2ZTA9_9BACL</name>
<accession>A0A8J2ZTA9</accession>
<evidence type="ECO:0000313" key="3">
    <source>
        <dbReference type="EMBL" id="GGH77173.1"/>
    </source>
</evidence>
<feature type="domain" description="N-acetyltransferase" evidence="2">
    <location>
        <begin position="8"/>
        <end position="178"/>
    </location>
</feature>
<keyword evidence="4" id="KW-1185">Reference proteome</keyword>
<dbReference type="SUPFAM" id="SSF55729">
    <property type="entry name" value="Acyl-CoA N-acyltransferases (Nat)"/>
    <property type="match status" value="1"/>
</dbReference>
<reference evidence="3" key="2">
    <citation type="submission" date="2020-09" db="EMBL/GenBank/DDBJ databases">
        <authorList>
            <person name="Sun Q."/>
            <person name="Zhou Y."/>
        </authorList>
    </citation>
    <scope>NUCLEOTIDE SEQUENCE</scope>
    <source>
        <strain evidence="3">CGMCC 1.12777</strain>
    </source>
</reference>
<proteinExistence type="predicted"/>
<dbReference type="RefSeq" id="WP_188496167.1">
    <property type="nucleotide sequence ID" value="NZ_BMFV01000004.1"/>
</dbReference>
<dbReference type="Gene3D" id="3.40.630.30">
    <property type="match status" value="1"/>
</dbReference>
<dbReference type="PANTHER" id="PTHR31438:SF1">
    <property type="entry name" value="LYSINE N-ACYLTRANSFERASE C17G9.06C-RELATED"/>
    <property type="match status" value="1"/>
</dbReference>
<protein>
    <submittedName>
        <fullName evidence="3">N-acetyltransferase</fullName>
    </submittedName>
</protein>
<dbReference type="GO" id="GO:0046677">
    <property type="term" value="P:response to antibiotic"/>
    <property type="evidence" value="ECO:0007669"/>
    <property type="project" value="UniProtKB-KW"/>
</dbReference>
<organism evidence="3 4">
    <name type="scientific">Pullulanibacillus pueri</name>
    <dbReference type="NCBI Taxonomy" id="1437324"/>
    <lineage>
        <taxon>Bacteria</taxon>
        <taxon>Bacillati</taxon>
        <taxon>Bacillota</taxon>
        <taxon>Bacilli</taxon>
        <taxon>Bacillales</taxon>
        <taxon>Sporolactobacillaceae</taxon>
        <taxon>Pullulanibacillus</taxon>
    </lineage>
</organism>
<dbReference type="InterPro" id="IPR016181">
    <property type="entry name" value="Acyl_CoA_acyltransferase"/>
</dbReference>
<gene>
    <name evidence="3" type="ORF">GCM10007096_08680</name>
</gene>
<dbReference type="AlphaFoldDB" id="A0A8J2ZTA9"/>
<dbReference type="Pfam" id="PF13523">
    <property type="entry name" value="Acetyltransf_8"/>
    <property type="match status" value="1"/>
</dbReference>
<evidence type="ECO:0000259" key="2">
    <source>
        <dbReference type="PROSITE" id="PS51186"/>
    </source>
</evidence>
<sequence>MLYKKDKLVIRKLKEADKNLLVKWLSDPCVLQYYEGRDRPHDLEMVTAHFYHRPSNVTGCIIEFEGHSIGYIQFYPIDEEEREEYGYQDVDEKIYGTDQFIGEVGYWNSGIGQQLVRSMIEYLVEKEKVDRVVMDPQAWNKRAIACYEKCKLRKVKELPKHELHEGVWRDCWLMEYKK</sequence>
<dbReference type="Proteomes" id="UP000656813">
    <property type="component" value="Unassembled WGS sequence"/>
</dbReference>
<dbReference type="PROSITE" id="PS51186">
    <property type="entry name" value="GNAT"/>
    <property type="match status" value="1"/>
</dbReference>
<dbReference type="EMBL" id="BMFV01000004">
    <property type="protein sequence ID" value="GGH77173.1"/>
    <property type="molecule type" value="Genomic_DNA"/>
</dbReference>
<dbReference type="GO" id="GO:0016410">
    <property type="term" value="F:N-acyltransferase activity"/>
    <property type="evidence" value="ECO:0007669"/>
    <property type="project" value="TreeGrafter"/>
</dbReference>
<keyword evidence="1" id="KW-0046">Antibiotic resistance</keyword>
<evidence type="ECO:0000256" key="1">
    <source>
        <dbReference type="ARBA" id="ARBA00023251"/>
    </source>
</evidence>